<dbReference type="EMBL" id="CM037618">
    <property type="protein sequence ID" value="KAH7999601.1"/>
    <property type="molecule type" value="Genomic_DNA"/>
</dbReference>
<reference evidence="1" key="1">
    <citation type="submission" date="2021-08" db="EMBL/GenBank/DDBJ databases">
        <title>The first chromosome-level gecko genome reveals the dynamic sex chromosomes of Neotropical dwarf geckos (Sphaerodactylidae: Sphaerodactylus).</title>
        <authorList>
            <person name="Pinto B.J."/>
            <person name="Keating S.E."/>
            <person name="Gamble T."/>
        </authorList>
    </citation>
    <scope>NUCLEOTIDE SEQUENCE</scope>
    <source>
        <strain evidence="1">TG3544</strain>
    </source>
</reference>
<comment type="caution">
    <text evidence="1">The sequence shown here is derived from an EMBL/GenBank/DDBJ whole genome shotgun (WGS) entry which is preliminary data.</text>
</comment>
<dbReference type="Proteomes" id="UP000827872">
    <property type="component" value="Linkage Group LG05"/>
</dbReference>
<organism evidence="1 2">
    <name type="scientific">Sphaerodactylus townsendi</name>
    <dbReference type="NCBI Taxonomy" id="933632"/>
    <lineage>
        <taxon>Eukaryota</taxon>
        <taxon>Metazoa</taxon>
        <taxon>Chordata</taxon>
        <taxon>Craniata</taxon>
        <taxon>Vertebrata</taxon>
        <taxon>Euteleostomi</taxon>
        <taxon>Lepidosauria</taxon>
        <taxon>Squamata</taxon>
        <taxon>Bifurcata</taxon>
        <taxon>Gekkota</taxon>
        <taxon>Sphaerodactylidae</taxon>
        <taxon>Sphaerodactylus</taxon>
    </lineage>
</organism>
<protein>
    <submittedName>
        <fullName evidence="1">Retinal-specific ATP-binding cassette transporter</fullName>
    </submittedName>
</protein>
<keyword evidence="2" id="KW-1185">Reference proteome</keyword>
<evidence type="ECO:0000313" key="2">
    <source>
        <dbReference type="Proteomes" id="UP000827872"/>
    </source>
</evidence>
<keyword evidence="1" id="KW-0547">Nucleotide-binding</keyword>
<keyword evidence="1" id="KW-0067">ATP-binding</keyword>
<accession>A0ACB8F2Y2</accession>
<gene>
    <name evidence="1" type="primary">ABCA4_3</name>
    <name evidence="1" type="ORF">K3G42_015346</name>
</gene>
<evidence type="ECO:0000313" key="1">
    <source>
        <dbReference type="EMBL" id="KAH7999601.1"/>
    </source>
</evidence>
<sequence length="161" mass="18350">MTLLASFDIEYHESFLLFCAGVTSLVRLLVELLWPLSLFLVLVWLRRTNPVYRQHECHFPNKAMPSAGTLPWLQGIFCNLNNPCFRSPTRGESPGIVSNYNNSILARVYQDAQHLLLEAPGIQLGRLWKELRTLTQFMETLRTHPERIAGACLIAMQSVPV</sequence>
<name>A0ACB8F2Y2_9SAUR</name>
<proteinExistence type="predicted"/>